<proteinExistence type="predicted"/>
<name>E6S8P4_INTC7</name>
<evidence type="ECO:0000313" key="3">
    <source>
        <dbReference type="Proteomes" id="UP000008914"/>
    </source>
</evidence>
<evidence type="ECO:0000313" key="2">
    <source>
        <dbReference type="EMBL" id="ADU47013.1"/>
    </source>
</evidence>
<feature type="compositionally biased region" description="Low complexity" evidence="1">
    <location>
        <begin position="65"/>
        <end position="77"/>
    </location>
</feature>
<gene>
    <name evidence="2" type="ordered locus">Intca_0465</name>
</gene>
<feature type="compositionally biased region" description="Basic residues" evidence="1">
    <location>
        <begin position="12"/>
        <end position="26"/>
    </location>
</feature>
<organism evidence="2 3">
    <name type="scientific">Intrasporangium calvum (strain ATCC 23552 / DSM 43043 / JCM 3097 / NBRC 12989 / NCIMB 10167 / NRRL B-3866 / 7 KIP)</name>
    <dbReference type="NCBI Taxonomy" id="710696"/>
    <lineage>
        <taxon>Bacteria</taxon>
        <taxon>Bacillati</taxon>
        <taxon>Actinomycetota</taxon>
        <taxon>Actinomycetes</taxon>
        <taxon>Micrococcales</taxon>
        <taxon>Intrasporangiaceae</taxon>
        <taxon>Intrasporangium</taxon>
    </lineage>
</organism>
<dbReference type="STRING" id="710696.Intca_0465"/>
<dbReference type="HOGENOM" id="CLU_1893378_0_0_11"/>
<protein>
    <submittedName>
        <fullName evidence="2">Uncharacterized protein</fullName>
    </submittedName>
</protein>
<reference evidence="2 3" key="1">
    <citation type="journal article" date="2010" name="Stand. Genomic Sci.">
        <title>Complete genome sequence of Intrasporangium calvum type strain (7 KIP).</title>
        <authorList>
            <person name="Del Rio T.G."/>
            <person name="Chertkov O."/>
            <person name="Yasawong M."/>
            <person name="Lucas S."/>
            <person name="Deshpande S."/>
            <person name="Cheng J.F."/>
            <person name="Detter C."/>
            <person name="Tapia R."/>
            <person name="Han C."/>
            <person name="Goodwin L."/>
            <person name="Pitluck S."/>
            <person name="Liolios K."/>
            <person name="Ivanova N."/>
            <person name="Mavromatis K."/>
            <person name="Pati A."/>
            <person name="Chen A."/>
            <person name="Palaniappan K."/>
            <person name="Land M."/>
            <person name="Hauser L."/>
            <person name="Chang Y.J."/>
            <person name="Jeffries C.D."/>
            <person name="Rohde M."/>
            <person name="Pukall R."/>
            <person name="Sikorski J."/>
            <person name="Goker M."/>
            <person name="Woyke T."/>
            <person name="Bristow J."/>
            <person name="Eisen J.A."/>
            <person name="Markowitz V."/>
            <person name="Hugenholtz P."/>
            <person name="Kyrpides N.C."/>
            <person name="Klenk H.P."/>
            <person name="Lapidus A."/>
        </authorList>
    </citation>
    <scope>NUCLEOTIDE SEQUENCE [LARGE SCALE GENOMIC DNA]</scope>
    <source>
        <strain evidence="3">ATCC 23552 / DSM 43043 / JCM 3097 / NBRC 12989 / 7 KIP</strain>
    </source>
</reference>
<keyword evidence="3" id="KW-1185">Reference proteome</keyword>
<feature type="region of interest" description="Disordered" evidence="1">
    <location>
        <begin position="1"/>
        <end position="39"/>
    </location>
</feature>
<accession>E6S8P4</accession>
<evidence type="ECO:0000256" key="1">
    <source>
        <dbReference type="SAM" id="MobiDB-lite"/>
    </source>
</evidence>
<dbReference type="AlphaFoldDB" id="E6S8P4"/>
<dbReference type="eggNOG" id="ENOG5033GT0">
    <property type="taxonomic scope" value="Bacteria"/>
</dbReference>
<feature type="region of interest" description="Disordered" evidence="1">
    <location>
        <begin position="62"/>
        <end position="86"/>
    </location>
</feature>
<dbReference type="KEGG" id="ica:Intca_0465"/>
<sequence>MHCAARGGHAPGRARRGRSLRPKPAKRSQLLGLASPNPSHVMLVPRGRRWLERPRARILGAMATSSAHPRPRPASSPFKPHVEPEVEDFTVGDRVSHDSYGVGRVVGIDASGATVDFSGRTIRVTTPFRKMTKL</sequence>
<dbReference type="Proteomes" id="UP000008914">
    <property type="component" value="Chromosome"/>
</dbReference>
<dbReference type="EMBL" id="CP002343">
    <property type="protein sequence ID" value="ADU47013.1"/>
    <property type="molecule type" value="Genomic_DNA"/>
</dbReference>